<keyword evidence="3" id="KW-1185">Reference proteome</keyword>
<feature type="non-terminal residue" evidence="2">
    <location>
        <position position="1"/>
    </location>
</feature>
<proteinExistence type="predicted"/>
<organism evidence="2 3">
    <name type="scientific">Prorocentrum cordatum</name>
    <dbReference type="NCBI Taxonomy" id="2364126"/>
    <lineage>
        <taxon>Eukaryota</taxon>
        <taxon>Sar</taxon>
        <taxon>Alveolata</taxon>
        <taxon>Dinophyceae</taxon>
        <taxon>Prorocentrales</taxon>
        <taxon>Prorocentraceae</taxon>
        <taxon>Prorocentrum</taxon>
    </lineage>
</organism>
<name>A0ABN9XC57_9DINO</name>
<feature type="compositionally biased region" description="Basic and acidic residues" evidence="1">
    <location>
        <begin position="23"/>
        <end position="34"/>
    </location>
</feature>
<protein>
    <submittedName>
        <fullName evidence="2">Uncharacterized protein</fullName>
    </submittedName>
</protein>
<accession>A0ABN9XC57</accession>
<evidence type="ECO:0000313" key="2">
    <source>
        <dbReference type="EMBL" id="CAK0895661.1"/>
    </source>
</evidence>
<evidence type="ECO:0000256" key="1">
    <source>
        <dbReference type="SAM" id="MobiDB-lite"/>
    </source>
</evidence>
<dbReference type="Proteomes" id="UP001189429">
    <property type="component" value="Unassembled WGS sequence"/>
</dbReference>
<evidence type="ECO:0000313" key="3">
    <source>
        <dbReference type="Proteomes" id="UP001189429"/>
    </source>
</evidence>
<feature type="region of interest" description="Disordered" evidence="1">
    <location>
        <begin position="1"/>
        <end position="52"/>
    </location>
</feature>
<dbReference type="EMBL" id="CAUYUJ010020071">
    <property type="protein sequence ID" value="CAK0895661.1"/>
    <property type="molecule type" value="Genomic_DNA"/>
</dbReference>
<reference evidence="2" key="1">
    <citation type="submission" date="2023-10" db="EMBL/GenBank/DDBJ databases">
        <authorList>
            <person name="Chen Y."/>
            <person name="Shah S."/>
            <person name="Dougan E. K."/>
            <person name="Thang M."/>
            <person name="Chan C."/>
        </authorList>
    </citation>
    <scope>NUCLEOTIDE SEQUENCE [LARGE SCALE GENOMIC DNA]</scope>
</reference>
<comment type="caution">
    <text evidence="2">The sequence shown here is derived from an EMBL/GenBank/DDBJ whole genome shotgun (WGS) entry which is preliminary data.</text>
</comment>
<sequence length="203" mass="21158">GSGPDVWGPRVEKSGATGCLGSLEHEGTDKDTARRPRSHVKPKGTAVQEPETQHGAAVCLLSEQDARVLFFGSALLTVDSGRLRIGICSSVVESGREALRRTAAVSIGPPPTFTLLVGAPPFHTETARAYLAGAWGSEWKRAADMAGASTVVRSLMEETAAAQARVPQQRADGAGAPVAGASRLRAGVGREVRAVEVDLQPAR</sequence>
<gene>
    <name evidence="2" type="ORF">PCOR1329_LOCUS74344</name>
</gene>